<keyword evidence="3" id="KW-0233">DNA recombination</keyword>
<dbReference type="Gene3D" id="1.10.443.10">
    <property type="entry name" value="Intergrase catalytic core"/>
    <property type="match status" value="1"/>
</dbReference>
<dbReference type="SUPFAM" id="SSF56349">
    <property type="entry name" value="DNA breaking-rejoining enzymes"/>
    <property type="match status" value="1"/>
</dbReference>
<dbReference type="PANTHER" id="PTHR30349:SF41">
    <property type="entry name" value="INTEGRASE_RECOMBINASE PROTEIN MJ0367-RELATED"/>
    <property type="match status" value="1"/>
</dbReference>
<protein>
    <submittedName>
        <fullName evidence="5">Integrase</fullName>
    </submittedName>
</protein>
<dbReference type="EMBL" id="JACHOC010000013">
    <property type="protein sequence ID" value="MBB4625082.1"/>
    <property type="molecule type" value="Genomic_DNA"/>
</dbReference>
<evidence type="ECO:0000256" key="1">
    <source>
        <dbReference type="ARBA" id="ARBA00008857"/>
    </source>
</evidence>
<dbReference type="PANTHER" id="PTHR30349">
    <property type="entry name" value="PHAGE INTEGRASE-RELATED"/>
    <property type="match status" value="1"/>
</dbReference>
<evidence type="ECO:0000313" key="6">
    <source>
        <dbReference type="Proteomes" id="UP000533637"/>
    </source>
</evidence>
<feature type="domain" description="Tyr recombinase" evidence="4">
    <location>
        <begin position="107"/>
        <end position="310"/>
    </location>
</feature>
<dbReference type="InterPro" id="IPR050090">
    <property type="entry name" value="Tyrosine_recombinase_XerCD"/>
</dbReference>
<dbReference type="Pfam" id="PF00589">
    <property type="entry name" value="Phage_integrase"/>
    <property type="match status" value="1"/>
</dbReference>
<sequence length="329" mass="38296">MRKHYNFTGAYALYIEQLIALKQKLGYKYTSAQELLFRFDRFTIERAELSPGITKELSDAWSERIGFESDKYRQRRIRILVQLSSLMNDIGVHSYIPVFPKVHERIVIPYIYSQTEIVAIFKACDEVQISRRLMNCYVIILPALFRLLYSTGLRINEALALLDDDINLDQNYLIVRDSKNTKERLIPISESLSSVCKEYLQYRDMMPLNRDKNYFFVSLNGSKCKSGVVYGWFRRILLDAGIPYKGNHQGPRIHDLRHTFAVHSLAKMAEEGTDLYCALPYLSIYLGHQSIRATNGYVRLTAEMYPELLKNVNVVCLNVFPKTEYHESN</sequence>
<dbReference type="PROSITE" id="PS51898">
    <property type="entry name" value="TYR_RECOMBINASE"/>
    <property type="match status" value="1"/>
</dbReference>
<dbReference type="InterPro" id="IPR002104">
    <property type="entry name" value="Integrase_catalytic"/>
</dbReference>
<evidence type="ECO:0000313" key="5">
    <source>
        <dbReference type="EMBL" id="MBB4625082.1"/>
    </source>
</evidence>
<keyword evidence="6" id="KW-1185">Reference proteome</keyword>
<comment type="caution">
    <text evidence="5">The sequence shown here is derived from an EMBL/GenBank/DDBJ whole genome shotgun (WGS) entry which is preliminary data.</text>
</comment>
<evidence type="ECO:0000256" key="3">
    <source>
        <dbReference type="ARBA" id="ARBA00023172"/>
    </source>
</evidence>
<dbReference type="Proteomes" id="UP000533637">
    <property type="component" value="Unassembled WGS sequence"/>
</dbReference>
<proteinExistence type="inferred from homology"/>
<accession>A0ABR6KU96</accession>
<keyword evidence="2" id="KW-0238">DNA-binding</keyword>
<comment type="similarity">
    <text evidence="1">Belongs to the 'phage' integrase family.</text>
</comment>
<name>A0ABR6KU96_9BACT</name>
<organism evidence="5 6">
    <name type="scientific">Parabacteroides faecis</name>
    <dbReference type="NCBI Taxonomy" id="1217282"/>
    <lineage>
        <taxon>Bacteria</taxon>
        <taxon>Pseudomonadati</taxon>
        <taxon>Bacteroidota</taxon>
        <taxon>Bacteroidia</taxon>
        <taxon>Bacteroidales</taxon>
        <taxon>Tannerellaceae</taxon>
        <taxon>Parabacteroides</taxon>
    </lineage>
</organism>
<evidence type="ECO:0000259" key="4">
    <source>
        <dbReference type="PROSITE" id="PS51898"/>
    </source>
</evidence>
<dbReference type="InterPro" id="IPR011010">
    <property type="entry name" value="DNA_brk_join_enz"/>
</dbReference>
<gene>
    <name evidence="5" type="ORF">GGQ57_005028</name>
</gene>
<dbReference type="InterPro" id="IPR013762">
    <property type="entry name" value="Integrase-like_cat_sf"/>
</dbReference>
<reference evidence="5 6" key="1">
    <citation type="submission" date="2020-08" db="EMBL/GenBank/DDBJ databases">
        <title>Genomic Encyclopedia of Type Strains, Phase IV (KMG-IV): sequencing the most valuable type-strain genomes for metagenomic binning, comparative biology and taxonomic classification.</title>
        <authorList>
            <person name="Goeker M."/>
        </authorList>
    </citation>
    <scope>NUCLEOTIDE SEQUENCE [LARGE SCALE GENOMIC DNA]</scope>
    <source>
        <strain evidence="5 6">DSM 102983</strain>
    </source>
</reference>
<evidence type="ECO:0000256" key="2">
    <source>
        <dbReference type="ARBA" id="ARBA00023125"/>
    </source>
</evidence>
<dbReference type="RefSeq" id="WP_183672454.1">
    <property type="nucleotide sequence ID" value="NZ_BMPB01000017.1"/>
</dbReference>